<gene>
    <name evidence="2" type="ORF">DI595_12735</name>
</gene>
<feature type="coiled-coil region" evidence="1">
    <location>
        <begin position="83"/>
        <end position="110"/>
    </location>
</feature>
<evidence type="ECO:0000313" key="3">
    <source>
        <dbReference type="Proteomes" id="UP000249769"/>
    </source>
</evidence>
<keyword evidence="1" id="KW-0175">Coiled coil</keyword>
<accession>A0A2W5F7P4</accession>
<evidence type="ECO:0000313" key="2">
    <source>
        <dbReference type="EMBL" id="PZP49817.1"/>
    </source>
</evidence>
<name>A0A2W5F7P4_9HYPH</name>
<reference evidence="2 3" key="1">
    <citation type="submission" date="2017-08" db="EMBL/GenBank/DDBJ databases">
        <title>Infants hospitalized years apart are colonized by the same room-sourced microbial strains.</title>
        <authorList>
            <person name="Brooks B."/>
            <person name="Olm M.R."/>
            <person name="Firek B.A."/>
            <person name="Baker R."/>
            <person name="Thomas B.C."/>
            <person name="Morowitz M.J."/>
            <person name="Banfield J.F."/>
        </authorList>
    </citation>
    <scope>NUCLEOTIDE SEQUENCE [LARGE SCALE GENOMIC DNA]</scope>
    <source>
        <strain evidence="2">S2_009_000_R2_73</strain>
    </source>
</reference>
<organism evidence="2 3">
    <name type="scientific">Agrobacterium fabrum</name>
    <dbReference type="NCBI Taxonomy" id="1176649"/>
    <lineage>
        <taxon>Bacteria</taxon>
        <taxon>Pseudomonadati</taxon>
        <taxon>Pseudomonadota</taxon>
        <taxon>Alphaproteobacteria</taxon>
        <taxon>Hyphomicrobiales</taxon>
        <taxon>Rhizobiaceae</taxon>
        <taxon>Rhizobium/Agrobacterium group</taxon>
        <taxon>Agrobacterium</taxon>
        <taxon>Agrobacterium tumefaciens complex</taxon>
    </lineage>
</organism>
<evidence type="ECO:0000256" key="1">
    <source>
        <dbReference type="SAM" id="Coils"/>
    </source>
</evidence>
<dbReference type="Proteomes" id="UP000249769">
    <property type="component" value="Unassembled WGS sequence"/>
</dbReference>
<proteinExistence type="predicted"/>
<sequence length="186" mass="20259">MSVDEIKKALEGVTPGPWEVYSEKVADKAAAIAESAYQVEHTEPFAGKIFMLNGGGKCPALTGCGPYSEANARYIAAVNPAVITELIYTVERLQRENEELRHRQLAWRSMDSAPKDGKHCILSIPSGGFVYTVQGAFMGGKWINALNVDAEPLAWMPNVLLPDAYCPWKRPFSVPLASTGGEHHGN</sequence>
<protein>
    <submittedName>
        <fullName evidence="2">Uncharacterized protein</fullName>
    </submittedName>
</protein>
<dbReference type="EMBL" id="QFOL01000141">
    <property type="protein sequence ID" value="PZP49817.1"/>
    <property type="molecule type" value="Genomic_DNA"/>
</dbReference>
<comment type="caution">
    <text evidence="2">The sequence shown here is derived from an EMBL/GenBank/DDBJ whole genome shotgun (WGS) entry which is preliminary data.</text>
</comment>
<dbReference type="AlphaFoldDB" id="A0A2W5F7P4"/>